<dbReference type="GO" id="GO:0046983">
    <property type="term" value="F:protein dimerization activity"/>
    <property type="evidence" value="ECO:0007669"/>
    <property type="project" value="InterPro"/>
</dbReference>
<dbReference type="PANTHER" id="PTHR24421:SF63">
    <property type="entry name" value="SENSOR HISTIDINE KINASE DESK"/>
    <property type="match status" value="1"/>
</dbReference>
<evidence type="ECO:0000313" key="6">
    <source>
        <dbReference type="EMBL" id="REE96246.1"/>
    </source>
</evidence>
<accession>A0A3D9SK05</accession>
<keyword evidence="4" id="KW-0812">Transmembrane</keyword>
<evidence type="ECO:0000256" key="2">
    <source>
        <dbReference type="ARBA" id="ARBA00022777"/>
    </source>
</evidence>
<keyword evidence="2 6" id="KW-0418">Kinase</keyword>
<dbReference type="RefSeq" id="WP_170177575.1">
    <property type="nucleotide sequence ID" value="NZ_QTTT01000001.1"/>
</dbReference>
<protein>
    <submittedName>
        <fullName evidence="6">Two-component system sensor histidine kinase DesK</fullName>
    </submittedName>
</protein>
<dbReference type="AlphaFoldDB" id="A0A3D9SK05"/>
<evidence type="ECO:0000259" key="5">
    <source>
        <dbReference type="Pfam" id="PF07730"/>
    </source>
</evidence>
<organism evidence="6 7">
    <name type="scientific">Thermomonospora umbrina</name>
    <dbReference type="NCBI Taxonomy" id="111806"/>
    <lineage>
        <taxon>Bacteria</taxon>
        <taxon>Bacillati</taxon>
        <taxon>Actinomycetota</taxon>
        <taxon>Actinomycetes</taxon>
        <taxon>Streptosporangiales</taxon>
        <taxon>Thermomonosporaceae</taxon>
        <taxon>Thermomonospora</taxon>
    </lineage>
</organism>
<dbReference type="SUPFAM" id="SSF55874">
    <property type="entry name" value="ATPase domain of HSP90 chaperone/DNA topoisomerase II/histidine kinase"/>
    <property type="match status" value="1"/>
</dbReference>
<dbReference type="Proteomes" id="UP000256661">
    <property type="component" value="Unassembled WGS sequence"/>
</dbReference>
<keyword evidence="3" id="KW-0902">Two-component regulatory system</keyword>
<dbReference type="GO" id="GO:0000155">
    <property type="term" value="F:phosphorelay sensor kinase activity"/>
    <property type="evidence" value="ECO:0007669"/>
    <property type="project" value="InterPro"/>
</dbReference>
<evidence type="ECO:0000256" key="3">
    <source>
        <dbReference type="ARBA" id="ARBA00023012"/>
    </source>
</evidence>
<proteinExistence type="predicted"/>
<comment type="caution">
    <text evidence="6">The sequence shown here is derived from an EMBL/GenBank/DDBJ whole genome shotgun (WGS) entry which is preliminary data.</text>
</comment>
<keyword evidence="1" id="KW-0808">Transferase</keyword>
<feature type="domain" description="Signal transduction histidine kinase subgroup 3 dimerisation and phosphoacceptor" evidence="5">
    <location>
        <begin position="166"/>
        <end position="230"/>
    </location>
</feature>
<evidence type="ECO:0000313" key="7">
    <source>
        <dbReference type="Proteomes" id="UP000256661"/>
    </source>
</evidence>
<dbReference type="Gene3D" id="3.30.565.10">
    <property type="entry name" value="Histidine kinase-like ATPase, C-terminal domain"/>
    <property type="match status" value="1"/>
</dbReference>
<dbReference type="GO" id="GO:0016020">
    <property type="term" value="C:membrane"/>
    <property type="evidence" value="ECO:0007669"/>
    <property type="project" value="InterPro"/>
</dbReference>
<feature type="transmembrane region" description="Helical" evidence="4">
    <location>
        <begin position="97"/>
        <end position="116"/>
    </location>
</feature>
<keyword evidence="4" id="KW-1133">Transmembrane helix</keyword>
<keyword evidence="7" id="KW-1185">Reference proteome</keyword>
<gene>
    <name evidence="6" type="ORF">DFJ69_1676</name>
</gene>
<dbReference type="EMBL" id="QTTT01000001">
    <property type="protein sequence ID" value="REE96246.1"/>
    <property type="molecule type" value="Genomic_DNA"/>
</dbReference>
<evidence type="ECO:0000256" key="4">
    <source>
        <dbReference type="SAM" id="Phobius"/>
    </source>
</evidence>
<keyword evidence="4" id="KW-0472">Membrane</keyword>
<dbReference type="InterPro" id="IPR050482">
    <property type="entry name" value="Sensor_HK_TwoCompSys"/>
</dbReference>
<dbReference type="InterPro" id="IPR011712">
    <property type="entry name" value="Sig_transdc_His_kin_sub3_dim/P"/>
</dbReference>
<evidence type="ECO:0000256" key="1">
    <source>
        <dbReference type="ARBA" id="ARBA00022679"/>
    </source>
</evidence>
<sequence length="364" mass="39088">MLYALLLAFSGFRLLSLLGQSMDPRAKPICAMAIVLICALQFVHSRPEYRSAPVAQRAMTLTVQGSLVVMFVMLQQSRWEVMTGFFAGSLLLLTPRRVGWTAFGLIGVAMVVYPLYAGLSLVTAACLSETTLVGGIIMFSVARLAELVSAVHDTRVSMARAAVTEERLRFSRDLHDLVGGSLFVIASKGELIKRDIYARPHRAHEEAGTLLALCERALTDVRSMSNEYRTMSFSREAAFARDVLGMDEVRVDVDISLDAPTPEVDTVLAAVLREGVTNVLRHSRVRHCRIEAAEQDGVIVLSILNDGVGGRAPAAGPLGGVGGAGLANLADRLRAIDGRLSAGVQRNGWFGLVAEVPVAVTTGA</sequence>
<name>A0A3D9SK05_9ACTN</name>
<dbReference type="Pfam" id="PF07730">
    <property type="entry name" value="HisKA_3"/>
    <property type="match status" value="1"/>
</dbReference>
<dbReference type="PANTHER" id="PTHR24421">
    <property type="entry name" value="NITRATE/NITRITE SENSOR PROTEIN NARX-RELATED"/>
    <property type="match status" value="1"/>
</dbReference>
<reference evidence="6 7" key="1">
    <citation type="submission" date="2018-08" db="EMBL/GenBank/DDBJ databases">
        <title>Sequencing the genomes of 1000 actinobacteria strains.</title>
        <authorList>
            <person name="Klenk H.-P."/>
        </authorList>
    </citation>
    <scope>NUCLEOTIDE SEQUENCE [LARGE SCALE GENOMIC DNA]</scope>
    <source>
        <strain evidence="6 7">DSM 43927</strain>
    </source>
</reference>
<dbReference type="Gene3D" id="1.20.5.1930">
    <property type="match status" value="1"/>
</dbReference>
<dbReference type="InterPro" id="IPR036890">
    <property type="entry name" value="HATPase_C_sf"/>
</dbReference>